<dbReference type="PANTHER" id="PTHR12732:SF8">
    <property type="entry name" value="NUCLEAR MRNA EXPORT PROTEIN THP1"/>
    <property type="match status" value="1"/>
</dbReference>
<evidence type="ECO:0008006" key="3">
    <source>
        <dbReference type="Google" id="ProtNLM"/>
    </source>
</evidence>
<evidence type="ECO:0000313" key="2">
    <source>
        <dbReference type="Proteomes" id="UP001412239"/>
    </source>
</evidence>
<name>A0A292Q7Z2_9PEZI</name>
<accession>A0A292Q7Z2</accession>
<protein>
    <recommendedName>
        <fullName evidence="3">PCI domain-containing protein</fullName>
    </recommendedName>
</protein>
<organism evidence="1 2">
    <name type="scientific">Tuber aestivum</name>
    <name type="common">summer truffle</name>
    <dbReference type="NCBI Taxonomy" id="59557"/>
    <lineage>
        <taxon>Eukaryota</taxon>
        <taxon>Fungi</taxon>
        <taxon>Dikarya</taxon>
        <taxon>Ascomycota</taxon>
        <taxon>Pezizomycotina</taxon>
        <taxon>Pezizomycetes</taxon>
        <taxon>Pezizales</taxon>
        <taxon>Tuberaceae</taxon>
        <taxon>Tuber</taxon>
    </lineage>
</organism>
<dbReference type="InterPro" id="IPR036388">
    <property type="entry name" value="WH-like_DNA-bd_sf"/>
</dbReference>
<dbReference type="EMBL" id="LN890945">
    <property type="protein sequence ID" value="CUS15514.1"/>
    <property type="molecule type" value="Genomic_DNA"/>
</dbReference>
<dbReference type="Proteomes" id="UP001412239">
    <property type="component" value="Unassembled WGS sequence"/>
</dbReference>
<dbReference type="SMART" id="SM00753">
    <property type="entry name" value="PAM"/>
    <property type="match status" value="1"/>
</dbReference>
<dbReference type="AlphaFoldDB" id="A0A292Q7Z2"/>
<dbReference type="GO" id="GO:0016973">
    <property type="term" value="P:poly(A)+ mRNA export from nucleus"/>
    <property type="evidence" value="ECO:0007669"/>
    <property type="project" value="TreeGrafter"/>
</dbReference>
<gene>
    <name evidence="1" type="ORF">GSTUAT00000217001</name>
</gene>
<dbReference type="GO" id="GO:0000973">
    <property type="term" value="P:post-transcriptional tethering of RNA polymerase II gene DNA at nuclear periphery"/>
    <property type="evidence" value="ECO:0007669"/>
    <property type="project" value="TreeGrafter"/>
</dbReference>
<dbReference type="InterPro" id="IPR045114">
    <property type="entry name" value="Csn12-like"/>
</dbReference>
<dbReference type="GO" id="GO:0003690">
    <property type="term" value="F:double-stranded DNA binding"/>
    <property type="evidence" value="ECO:0007669"/>
    <property type="project" value="InterPro"/>
</dbReference>
<proteinExistence type="predicted"/>
<dbReference type="GO" id="GO:0003723">
    <property type="term" value="F:RNA binding"/>
    <property type="evidence" value="ECO:0007669"/>
    <property type="project" value="InterPro"/>
</dbReference>
<evidence type="ECO:0000313" key="1">
    <source>
        <dbReference type="EMBL" id="CUS15514.1"/>
    </source>
</evidence>
<dbReference type="PANTHER" id="PTHR12732">
    <property type="entry name" value="UNCHARACTERIZED PROTEASOME COMPONENT REGION PCI-CONTAINING"/>
    <property type="match status" value="1"/>
</dbReference>
<reference evidence="1" key="1">
    <citation type="submission" date="2015-10" db="EMBL/GenBank/DDBJ databases">
        <authorList>
            <person name="Regsiter A."/>
            <person name="william w."/>
        </authorList>
    </citation>
    <scope>NUCLEOTIDE SEQUENCE</scope>
    <source>
        <strain evidence="1">Montdore</strain>
    </source>
</reference>
<dbReference type="GO" id="GO:0070390">
    <property type="term" value="C:transcription export complex 2"/>
    <property type="evidence" value="ECO:0007669"/>
    <property type="project" value="TreeGrafter"/>
</dbReference>
<dbReference type="GO" id="GO:0006368">
    <property type="term" value="P:transcription elongation by RNA polymerase II"/>
    <property type="evidence" value="ECO:0007669"/>
    <property type="project" value="TreeGrafter"/>
</dbReference>
<dbReference type="Gene3D" id="1.10.10.10">
    <property type="entry name" value="Winged helix-like DNA-binding domain superfamily/Winged helix DNA-binding domain"/>
    <property type="match status" value="1"/>
</dbReference>
<keyword evidence="2" id="KW-1185">Reference proteome</keyword>
<sequence>MPPPSPPPLLAQFLDIVSNSRIHQNHEQLSRCLLLSPASLLNSPPMITLMTELRGYNHRDSVEGVLAQDWPGFVDVIVAYLDYVKSVHSKINSSIEDMLGWFSNLKEFMGVLNPVFNSVQGTIFVTVIKAASALFASSALRIDALSRNPRCPCSEAAMNVLLRSFNSTLGERTAATATAPTLRTIGKKAATVRLANDLFKLYFKLNQIRLCATIHSNIKTASIPSYLDLYPKSEQCAYNYYHGRHYFYADQFMNALTTLERAYVLARPRDHKQRKLIARYMIAAAIILGKFPSDALLARPECAGLGGMFLPICHAIRLGDFRGFRRALGDEGPESGRKRFWIRTELYLTLKLRCQILLWRGLVRRAFLLTRSEQTGMRKKGPPTLDMRHILILARFLHGPERVDNPLFLGEGFHRDEDSDTDSDLGDDETSYFGLRLATVDVECTIISLLDQGFIKGYIARQSSGPVLVLGKSDAFPPVAELYREERFPEEDVMESDYEGGPFSTHMASAGGGGGGSVVRLSGVKPIGFKG</sequence>